<evidence type="ECO:0000313" key="1">
    <source>
        <dbReference type="EMBL" id="KAG1904470.1"/>
    </source>
</evidence>
<sequence>MQWTASMEKIANVHARCIMNAPAIEPTPPHDDFSQKCEEFPVDPYFAPLSVIACRVSEVQEELRTRKGIDAMHVIMRSDERDPEWWSDVRALGWTWMDYTAERIEEIYRKWHLVFIDAIIQLNGAGFVGTHGSTVSTLASRRPGADNN</sequence>
<evidence type="ECO:0000313" key="2">
    <source>
        <dbReference type="Proteomes" id="UP001195769"/>
    </source>
</evidence>
<gene>
    <name evidence="1" type="ORF">F5891DRAFT_1207517</name>
</gene>
<reference evidence="1" key="1">
    <citation type="journal article" date="2020" name="New Phytol.">
        <title>Comparative genomics reveals dynamic genome evolution in host specialist ectomycorrhizal fungi.</title>
        <authorList>
            <person name="Lofgren L.A."/>
            <person name="Nguyen N.H."/>
            <person name="Vilgalys R."/>
            <person name="Ruytinx J."/>
            <person name="Liao H.L."/>
            <person name="Branco S."/>
            <person name="Kuo A."/>
            <person name="LaButti K."/>
            <person name="Lipzen A."/>
            <person name="Andreopoulos W."/>
            <person name="Pangilinan J."/>
            <person name="Riley R."/>
            <person name="Hundley H."/>
            <person name="Na H."/>
            <person name="Barry K."/>
            <person name="Grigoriev I.V."/>
            <person name="Stajich J.E."/>
            <person name="Kennedy P.G."/>
        </authorList>
    </citation>
    <scope>NUCLEOTIDE SEQUENCE</scope>
    <source>
        <strain evidence="1">FC203</strain>
    </source>
</reference>
<dbReference type="RefSeq" id="XP_041230045.1">
    <property type="nucleotide sequence ID" value="XM_041369069.1"/>
</dbReference>
<name>A0AAD4HNP8_9AGAM</name>
<protein>
    <submittedName>
        <fullName evidence="1">Uncharacterized protein</fullName>
    </submittedName>
</protein>
<dbReference type="EMBL" id="JABBWK010000010">
    <property type="protein sequence ID" value="KAG1904470.1"/>
    <property type="molecule type" value="Genomic_DNA"/>
</dbReference>
<accession>A0AAD4HNP8</accession>
<dbReference type="GeneID" id="64663367"/>
<dbReference type="AlphaFoldDB" id="A0AAD4HNP8"/>
<comment type="caution">
    <text evidence="1">The sequence shown here is derived from an EMBL/GenBank/DDBJ whole genome shotgun (WGS) entry which is preliminary data.</text>
</comment>
<keyword evidence="2" id="KW-1185">Reference proteome</keyword>
<organism evidence="1 2">
    <name type="scientific">Suillus fuscotomentosus</name>
    <dbReference type="NCBI Taxonomy" id="1912939"/>
    <lineage>
        <taxon>Eukaryota</taxon>
        <taxon>Fungi</taxon>
        <taxon>Dikarya</taxon>
        <taxon>Basidiomycota</taxon>
        <taxon>Agaricomycotina</taxon>
        <taxon>Agaricomycetes</taxon>
        <taxon>Agaricomycetidae</taxon>
        <taxon>Boletales</taxon>
        <taxon>Suillineae</taxon>
        <taxon>Suillaceae</taxon>
        <taxon>Suillus</taxon>
    </lineage>
</organism>
<dbReference type="Proteomes" id="UP001195769">
    <property type="component" value="Unassembled WGS sequence"/>
</dbReference>
<proteinExistence type="predicted"/>